<keyword evidence="1" id="KW-1133">Transmembrane helix</keyword>
<evidence type="ECO:0000313" key="2">
    <source>
        <dbReference type="EMBL" id="KAK3591314.1"/>
    </source>
</evidence>
<comment type="caution">
    <text evidence="2">The sequence shown here is derived from an EMBL/GenBank/DDBJ whole genome shotgun (WGS) entry which is preliminary data.</text>
</comment>
<accession>A0AAE0VVB1</accession>
<dbReference type="AlphaFoldDB" id="A0AAE0VVB1"/>
<evidence type="ECO:0000313" key="3">
    <source>
        <dbReference type="Proteomes" id="UP001195483"/>
    </source>
</evidence>
<evidence type="ECO:0000256" key="1">
    <source>
        <dbReference type="SAM" id="Phobius"/>
    </source>
</evidence>
<feature type="transmembrane region" description="Helical" evidence="1">
    <location>
        <begin position="43"/>
        <end position="62"/>
    </location>
</feature>
<sequence>MLKLNVILLWYAEKDKLTCFSLTLGIFSFFSRKTIKGSLQPKGLLCVYIYFAVGIVAVFLPITPSKLHMPRSADTLSNSRSGSVQLSNKHLYLILVVNYDIYFPS</sequence>
<reference evidence="2" key="1">
    <citation type="journal article" date="2021" name="Genome Biol. Evol.">
        <title>A High-Quality Reference Genome for a Parasitic Bivalve with Doubly Uniparental Inheritance (Bivalvia: Unionida).</title>
        <authorList>
            <person name="Smith C.H."/>
        </authorList>
    </citation>
    <scope>NUCLEOTIDE SEQUENCE</scope>
    <source>
        <strain evidence="2">CHS0354</strain>
    </source>
</reference>
<organism evidence="2 3">
    <name type="scientific">Potamilus streckersoni</name>
    <dbReference type="NCBI Taxonomy" id="2493646"/>
    <lineage>
        <taxon>Eukaryota</taxon>
        <taxon>Metazoa</taxon>
        <taxon>Spiralia</taxon>
        <taxon>Lophotrochozoa</taxon>
        <taxon>Mollusca</taxon>
        <taxon>Bivalvia</taxon>
        <taxon>Autobranchia</taxon>
        <taxon>Heteroconchia</taxon>
        <taxon>Palaeoheterodonta</taxon>
        <taxon>Unionida</taxon>
        <taxon>Unionoidea</taxon>
        <taxon>Unionidae</taxon>
        <taxon>Ambleminae</taxon>
        <taxon>Lampsilini</taxon>
        <taxon>Potamilus</taxon>
    </lineage>
</organism>
<dbReference type="Proteomes" id="UP001195483">
    <property type="component" value="Unassembled WGS sequence"/>
</dbReference>
<proteinExistence type="predicted"/>
<gene>
    <name evidence="2" type="ORF">CHS0354_028421</name>
</gene>
<reference evidence="2" key="2">
    <citation type="journal article" date="2021" name="Genome Biol. Evol.">
        <title>Developing a high-quality reference genome for a parasitic bivalve with doubly uniparental inheritance (Bivalvia: Unionida).</title>
        <authorList>
            <person name="Smith C.H."/>
        </authorList>
    </citation>
    <scope>NUCLEOTIDE SEQUENCE</scope>
    <source>
        <strain evidence="2">CHS0354</strain>
        <tissue evidence="2">Mantle</tissue>
    </source>
</reference>
<protein>
    <submittedName>
        <fullName evidence="2">Uncharacterized protein</fullName>
    </submittedName>
</protein>
<name>A0AAE0VVB1_9BIVA</name>
<dbReference type="EMBL" id="JAEAOA010001700">
    <property type="protein sequence ID" value="KAK3591314.1"/>
    <property type="molecule type" value="Genomic_DNA"/>
</dbReference>
<keyword evidence="1" id="KW-0812">Transmembrane</keyword>
<keyword evidence="1" id="KW-0472">Membrane</keyword>
<keyword evidence="3" id="KW-1185">Reference proteome</keyword>
<reference evidence="2" key="3">
    <citation type="submission" date="2023-05" db="EMBL/GenBank/DDBJ databases">
        <authorList>
            <person name="Smith C.H."/>
        </authorList>
    </citation>
    <scope>NUCLEOTIDE SEQUENCE</scope>
    <source>
        <strain evidence="2">CHS0354</strain>
        <tissue evidence="2">Mantle</tissue>
    </source>
</reference>